<name>A0A8X6VEZ5_TRICX</name>
<organism evidence="2 3">
    <name type="scientific">Trichonephila clavipes</name>
    <name type="common">Golden silk orbweaver</name>
    <name type="synonym">Nephila clavipes</name>
    <dbReference type="NCBI Taxonomy" id="2585209"/>
    <lineage>
        <taxon>Eukaryota</taxon>
        <taxon>Metazoa</taxon>
        <taxon>Ecdysozoa</taxon>
        <taxon>Arthropoda</taxon>
        <taxon>Chelicerata</taxon>
        <taxon>Arachnida</taxon>
        <taxon>Araneae</taxon>
        <taxon>Araneomorphae</taxon>
        <taxon>Entelegynae</taxon>
        <taxon>Araneoidea</taxon>
        <taxon>Nephilidae</taxon>
        <taxon>Trichonephila</taxon>
    </lineage>
</organism>
<evidence type="ECO:0000256" key="1">
    <source>
        <dbReference type="SAM" id="MobiDB-lite"/>
    </source>
</evidence>
<protein>
    <submittedName>
        <fullName evidence="2">Uncharacterized protein</fullName>
    </submittedName>
</protein>
<evidence type="ECO:0000313" key="3">
    <source>
        <dbReference type="Proteomes" id="UP000887159"/>
    </source>
</evidence>
<evidence type="ECO:0000313" key="2">
    <source>
        <dbReference type="EMBL" id="GFY05453.1"/>
    </source>
</evidence>
<feature type="region of interest" description="Disordered" evidence="1">
    <location>
        <begin position="1"/>
        <end position="26"/>
    </location>
</feature>
<proteinExistence type="predicted"/>
<dbReference type="AlphaFoldDB" id="A0A8X6VEZ5"/>
<reference evidence="2" key="1">
    <citation type="submission" date="2020-08" db="EMBL/GenBank/DDBJ databases">
        <title>Multicomponent nature underlies the extraordinary mechanical properties of spider dragline silk.</title>
        <authorList>
            <person name="Kono N."/>
            <person name="Nakamura H."/>
            <person name="Mori M."/>
            <person name="Yoshida Y."/>
            <person name="Ohtoshi R."/>
            <person name="Malay A.D."/>
            <person name="Moran D.A.P."/>
            <person name="Tomita M."/>
            <person name="Numata K."/>
            <person name="Arakawa K."/>
        </authorList>
    </citation>
    <scope>NUCLEOTIDE SEQUENCE</scope>
</reference>
<comment type="caution">
    <text evidence="2">The sequence shown here is derived from an EMBL/GenBank/DDBJ whole genome shotgun (WGS) entry which is preliminary data.</text>
</comment>
<feature type="compositionally biased region" description="Polar residues" evidence="1">
    <location>
        <begin position="1"/>
        <end position="12"/>
    </location>
</feature>
<dbReference type="Proteomes" id="UP000887159">
    <property type="component" value="Unassembled WGS sequence"/>
</dbReference>
<accession>A0A8X6VEZ5</accession>
<dbReference type="EMBL" id="BMAU01021252">
    <property type="protein sequence ID" value="GFY05453.1"/>
    <property type="molecule type" value="Genomic_DNA"/>
</dbReference>
<gene>
    <name evidence="2" type="primary">EVAR_87359_1</name>
    <name evidence="2" type="ORF">TNCV_961481</name>
</gene>
<sequence length="117" mass="13156">MFDPSSFANPTPLTHADASRDVLPRGGKSQTIHEHLLVSDVNEEFNRNNVKNFDANNLPTCKSALLQKFRRANYINSLWSNAHMKGLSIFSPENNGWTLEDKHTFQLVSWGPVTGLC</sequence>
<keyword evidence="3" id="KW-1185">Reference proteome</keyword>